<dbReference type="EMBL" id="CP093442">
    <property type="protein sequence ID" value="UOF00979.1"/>
    <property type="molecule type" value="Genomic_DNA"/>
</dbReference>
<dbReference type="RefSeq" id="WP_243537194.1">
    <property type="nucleotide sequence ID" value="NZ_CP093442.1"/>
</dbReference>
<dbReference type="Proteomes" id="UP000830116">
    <property type="component" value="Chromosome"/>
</dbReference>
<gene>
    <name evidence="2" type="ORF">MNR06_14855</name>
</gene>
<evidence type="ECO:0008006" key="4">
    <source>
        <dbReference type="Google" id="ProtNLM"/>
    </source>
</evidence>
<proteinExistence type="predicted"/>
<protein>
    <recommendedName>
        <fullName evidence="4">Outer membrane protein beta-barrel domain-containing protein</fullName>
    </recommendedName>
</protein>
<feature type="signal peptide" evidence="1">
    <location>
        <begin position="1"/>
        <end position="20"/>
    </location>
</feature>
<evidence type="ECO:0000313" key="2">
    <source>
        <dbReference type="EMBL" id="UOF00979.1"/>
    </source>
</evidence>
<sequence>MFSLKYAALFLIFFSNITWAATTLPRGLDDIDRIRALQILGFGSASKILNNPYPLGGYSGIEVGLSSEFIPIEDLARLGTKTTDRGELNYYTLTFGKGLYYNVDTHLYFTPSLQSEKVQAFGGQLRWGFYEAKFFPLSLTAILYTGGANFSNLINISTIGTDLVATVSMDNVAIYFGGGRVRAIGKFIGGADGITDDAQTVEQDETENHTVFGVSFDIARFFVALEIDRYSDSIYSTKLGFRF</sequence>
<name>A0ABY4C867_9BACT</name>
<feature type="chain" id="PRO_5046249930" description="Outer membrane protein beta-barrel domain-containing protein" evidence="1">
    <location>
        <begin position="21"/>
        <end position="243"/>
    </location>
</feature>
<reference evidence="2" key="1">
    <citation type="submission" date="2022-03" db="EMBL/GenBank/DDBJ databases">
        <title>Genome Identification and Characterization of new species Bdellovibrio reynosense LBG001 sp. nov. from a Mexico soil sample.</title>
        <authorList>
            <person name="Camilli A."/>
            <person name="Ajao Y."/>
            <person name="Guo X."/>
        </authorList>
    </citation>
    <scope>NUCLEOTIDE SEQUENCE</scope>
    <source>
        <strain evidence="2">LBG001</strain>
    </source>
</reference>
<organism evidence="2 3">
    <name type="scientific">Bdellovibrio reynosensis</name>
    <dbReference type="NCBI Taxonomy" id="2835041"/>
    <lineage>
        <taxon>Bacteria</taxon>
        <taxon>Pseudomonadati</taxon>
        <taxon>Bdellovibrionota</taxon>
        <taxon>Bdellovibrionia</taxon>
        <taxon>Bdellovibrionales</taxon>
        <taxon>Pseudobdellovibrionaceae</taxon>
        <taxon>Bdellovibrio</taxon>
    </lineage>
</organism>
<evidence type="ECO:0000313" key="3">
    <source>
        <dbReference type="Proteomes" id="UP000830116"/>
    </source>
</evidence>
<evidence type="ECO:0000256" key="1">
    <source>
        <dbReference type="SAM" id="SignalP"/>
    </source>
</evidence>
<keyword evidence="1" id="KW-0732">Signal</keyword>
<accession>A0ABY4C867</accession>
<keyword evidence="3" id="KW-1185">Reference proteome</keyword>